<dbReference type="OrthoDB" id="9812454at2"/>
<dbReference type="STRING" id="913024.SAMN05421741_11069"/>
<organism evidence="1 2">
    <name type="scientific">Paenimyroides ummariense</name>
    <dbReference type="NCBI Taxonomy" id="913024"/>
    <lineage>
        <taxon>Bacteria</taxon>
        <taxon>Pseudomonadati</taxon>
        <taxon>Bacteroidota</taxon>
        <taxon>Flavobacteriia</taxon>
        <taxon>Flavobacteriales</taxon>
        <taxon>Flavobacteriaceae</taxon>
        <taxon>Paenimyroides</taxon>
    </lineage>
</organism>
<protein>
    <submittedName>
        <fullName evidence="1">Putative porin</fullName>
    </submittedName>
</protein>
<evidence type="ECO:0000313" key="2">
    <source>
        <dbReference type="Proteomes" id="UP000199036"/>
    </source>
</evidence>
<evidence type="ECO:0000313" key="1">
    <source>
        <dbReference type="EMBL" id="SFN76259.1"/>
    </source>
</evidence>
<accession>A0A1I5BNS0</accession>
<reference evidence="2" key="1">
    <citation type="submission" date="2016-10" db="EMBL/GenBank/DDBJ databases">
        <authorList>
            <person name="Varghese N."/>
            <person name="Submissions S."/>
        </authorList>
    </citation>
    <scope>NUCLEOTIDE SEQUENCE [LARGE SCALE GENOMIC DNA]</scope>
    <source>
        <strain evidence="2">DS-12</strain>
    </source>
</reference>
<keyword evidence="2" id="KW-1185">Reference proteome</keyword>
<sequence>MRKHLFFYLYSIVAKKMYFCVKFASMRFILAFVLLFSVTCFAQVRKSGQKIKSGNTLNTNRVRTANSVDRFSSVNLSDNDSLKIKKIITKAGDTVAPISDYKIFNEIKGASAFDTILNLKKQYAFNYLREDTFGMLQFNNDGQTFQSLDPNALNVNNIINIGFNARRFSYLNKENVSYYSVPTPASELFYRSVTGKGQNLDALITMNTSEQFNMFLGYRGLRSQGKYVNQLTSNGNFRIGSSFFTKNKRYQFKNHITFQDISNEENGGLVFTNNFESSNEPFNNRENLRVQTADAKSLFKGLRGYFDHSFQFNKSESNKALLRHQFTYEYFSNVYQQGNSKPFLDREPYYGETFAFGIYDKVRHTRLENSFDLAFDSKAIGLFAVSAGIYNFSHRYESIVFDENSNKIPNQLKDDIITLGGSYMLNKEHVVADAYFKQSVVGRSLTDLKINAAFNLNESYGIEATYQLESKIPDYTYQFFQSGYIGLNWLNDFSNEKYSTLNAKVSSPFINLEGTYQLITDKLYFSNNATAVDANGRFTQLLVTPKQYGKVINYFMVKAQKEFTFGKWGLDNTIMFQQVVQDENILNVPQIVTRNTVYFQDYAFNKALFFQTGFIFNYFTKYYANEYHPVLGDFVVQDQVKVGNFPMFDFFLNVKIKTAQIYINVDHFNSMLTGYNYYNTPTYPYRDLTFRLGMKWNFFN</sequence>
<proteinExistence type="predicted"/>
<name>A0A1I5BNS0_9FLAO</name>
<dbReference type="InterPro" id="IPR025631">
    <property type="entry name" value="Porin_10"/>
</dbReference>
<dbReference type="Pfam" id="PF14121">
    <property type="entry name" value="Porin_10"/>
    <property type="match status" value="1"/>
</dbReference>
<dbReference type="EMBL" id="FOVI01000010">
    <property type="protein sequence ID" value="SFN76259.1"/>
    <property type="molecule type" value="Genomic_DNA"/>
</dbReference>
<dbReference type="AlphaFoldDB" id="A0A1I5BNS0"/>
<gene>
    <name evidence="1" type="ORF">SAMN05421741_11069</name>
</gene>
<dbReference type="Proteomes" id="UP000199036">
    <property type="component" value="Unassembled WGS sequence"/>
</dbReference>